<dbReference type="PANTHER" id="PTHR23514">
    <property type="entry name" value="BYPASS OF STOP CODON PROTEIN 6"/>
    <property type="match status" value="1"/>
</dbReference>
<comment type="subcellular location">
    <subcellularLocation>
        <location evidence="1">Membrane</location>
        <topology evidence="1">Multi-pass membrane protein</topology>
    </subcellularLocation>
</comment>
<feature type="transmembrane region" description="Helical" evidence="5">
    <location>
        <begin position="12"/>
        <end position="30"/>
    </location>
</feature>
<evidence type="ECO:0000256" key="5">
    <source>
        <dbReference type="SAM" id="Phobius"/>
    </source>
</evidence>
<feature type="transmembrane region" description="Helical" evidence="5">
    <location>
        <begin position="77"/>
        <end position="94"/>
    </location>
</feature>
<reference evidence="7" key="1">
    <citation type="journal article" date="2021" name="PeerJ">
        <title>Extensive microbial diversity within the chicken gut microbiome revealed by metagenomics and culture.</title>
        <authorList>
            <person name="Gilroy R."/>
            <person name="Ravi A."/>
            <person name="Getino M."/>
            <person name="Pursley I."/>
            <person name="Horton D.L."/>
            <person name="Alikhan N.F."/>
            <person name="Baker D."/>
            <person name="Gharbi K."/>
            <person name="Hall N."/>
            <person name="Watson M."/>
            <person name="Adriaenssens E.M."/>
            <person name="Foster-Nyarko E."/>
            <person name="Jarju S."/>
            <person name="Secka A."/>
            <person name="Antonio M."/>
            <person name="Oren A."/>
            <person name="Chaudhuri R.R."/>
            <person name="La Ragione R."/>
            <person name="Hildebrand F."/>
            <person name="Pallen M.J."/>
        </authorList>
    </citation>
    <scope>NUCLEOTIDE SEQUENCE</scope>
    <source>
        <strain evidence="7">ChiHecec3B27-8219</strain>
    </source>
</reference>
<accession>A0A9D2JVM8</accession>
<evidence type="ECO:0000313" key="7">
    <source>
        <dbReference type="EMBL" id="HIZ69305.1"/>
    </source>
</evidence>
<comment type="caution">
    <text evidence="7">The sequence shown here is derived from an EMBL/GenBank/DDBJ whole genome shotgun (WGS) entry which is preliminary data.</text>
</comment>
<dbReference type="GO" id="GO:0016020">
    <property type="term" value="C:membrane"/>
    <property type="evidence" value="ECO:0007669"/>
    <property type="project" value="UniProtKB-SubCell"/>
</dbReference>
<dbReference type="PROSITE" id="PS50850">
    <property type="entry name" value="MFS"/>
    <property type="match status" value="1"/>
</dbReference>
<feature type="transmembrane region" description="Helical" evidence="5">
    <location>
        <begin position="140"/>
        <end position="159"/>
    </location>
</feature>
<feature type="transmembrane region" description="Helical" evidence="5">
    <location>
        <begin position="252"/>
        <end position="271"/>
    </location>
</feature>
<feature type="transmembrane region" description="Helical" evidence="5">
    <location>
        <begin position="307"/>
        <end position="328"/>
    </location>
</feature>
<dbReference type="PANTHER" id="PTHR23514:SF13">
    <property type="entry name" value="INNER MEMBRANE PROTEIN YBJJ"/>
    <property type="match status" value="1"/>
</dbReference>
<keyword evidence="4 5" id="KW-0472">Membrane</keyword>
<feature type="transmembrane region" description="Helical" evidence="5">
    <location>
        <begin position="283"/>
        <end position="301"/>
    </location>
</feature>
<dbReference type="InterPro" id="IPR011701">
    <property type="entry name" value="MFS"/>
</dbReference>
<evidence type="ECO:0000256" key="2">
    <source>
        <dbReference type="ARBA" id="ARBA00022692"/>
    </source>
</evidence>
<keyword evidence="2 5" id="KW-0812">Transmembrane</keyword>
<keyword evidence="3 5" id="KW-1133">Transmembrane helix</keyword>
<dbReference type="InterPro" id="IPR020846">
    <property type="entry name" value="MFS_dom"/>
</dbReference>
<sequence>MMTRQQALRHFRVAVSLFFFIQGLVFAAWANRIADIKRALSLTDAQLGNVLFSIPIGQVCAMGLSAWLVNRYGSRRMIMLAGFFYPCCLLPMGFSESPYALSIALFFFGMAANLFNIAANTQAIGVEHHYGKSIMASFHGLWSMGAFSSGAISMLFIAMGMPTRWHFTIIFACACLLTFLVHGQLLRSDLRSLPSEKGTPAKRVPFYKVYKRVDGMIVLLGLICFCAMLCEGCMYDWSGVYFMQVVEAPQELVQLGYVVCMCTMTLGRFITDRFVMRYGPSRIIRVCGLLIATGLLLAVALPTVFWATLGFLLVGFGISSTVPICYSLAGNTRTMNSGTAVAAVTSISYLGFLIGPPMIGHVAHAISLHYTFALIACVGLLISLGASLLSARSHAKPAHA</sequence>
<evidence type="ECO:0000256" key="3">
    <source>
        <dbReference type="ARBA" id="ARBA00022989"/>
    </source>
</evidence>
<evidence type="ECO:0000256" key="4">
    <source>
        <dbReference type="ARBA" id="ARBA00023136"/>
    </source>
</evidence>
<dbReference type="SUPFAM" id="SSF103473">
    <property type="entry name" value="MFS general substrate transporter"/>
    <property type="match status" value="1"/>
</dbReference>
<feature type="transmembrane region" description="Helical" evidence="5">
    <location>
        <begin position="165"/>
        <end position="186"/>
    </location>
</feature>
<organism evidence="7 8">
    <name type="scientific">Candidatus Prevotella avicola</name>
    <dbReference type="NCBI Taxonomy" id="2838738"/>
    <lineage>
        <taxon>Bacteria</taxon>
        <taxon>Pseudomonadati</taxon>
        <taxon>Bacteroidota</taxon>
        <taxon>Bacteroidia</taxon>
        <taxon>Bacteroidales</taxon>
        <taxon>Prevotellaceae</taxon>
        <taxon>Prevotella</taxon>
    </lineage>
</organism>
<dbReference type="GO" id="GO:0022857">
    <property type="term" value="F:transmembrane transporter activity"/>
    <property type="evidence" value="ECO:0007669"/>
    <property type="project" value="InterPro"/>
</dbReference>
<feature type="transmembrane region" description="Helical" evidence="5">
    <location>
        <begin position="340"/>
        <end position="359"/>
    </location>
</feature>
<evidence type="ECO:0000313" key="8">
    <source>
        <dbReference type="Proteomes" id="UP000824055"/>
    </source>
</evidence>
<feature type="transmembrane region" description="Helical" evidence="5">
    <location>
        <begin position="217"/>
        <end position="237"/>
    </location>
</feature>
<feature type="transmembrane region" description="Helical" evidence="5">
    <location>
        <begin position="100"/>
        <end position="119"/>
    </location>
</feature>
<dbReference type="Gene3D" id="1.20.1250.20">
    <property type="entry name" value="MFS general substrate transporter like domains"/>
    <property type="match status" value="1"/>
</dbReference>
<evidence type="ECO:0000259" key="6">
    <source>
        <dbReference type="PROSITE" id="PS50850"/>
    </source>
</evidence>
<dbReference type="Pfam" id="PF07690">
    <property type="entry name" value="MFS_1"/>
    <property type="match status" value="1"/>
</dbReference>
<dbReference type="CDD" id="cd17393">
    <property type="entry name" value="MFS_MosC_like"/>
    <property type="match status" value="1"/>
</dbReference>
<dbReference type="InterPro" id="IPR036259">
    <property type="entry name" value="MFS_trans_sf"/>
</dbReference>
<dbReference type="EMBL" id="DXBE01000040">
    <property type="protein sequence ID" value="HIZ69305.1"/>
    <property type="molecule type" value="Genomic_DNA"/>
</dbReference>
<dbReference type="Proteomes" id="UP000824055">
    <property type="component" value="Unassembled WGS sequence"/>
</dbReference>
<protein>
    <submittedName>
        <fullName evidence="7">MFS transporter</fullName>
    </submittedName>
</protein>
<dbReference type="InterPro" id="IPR051788">
    <property type="entry name" value="MFS_Transporter"/>
</dbReference>
<evidence type="ECO:0000256" key="1">
    <source>
        <dbReference type="ARBA" id="ARBA00004141"/>
    </source>
</evidence>
<proteinExistence type="predicted"/>
<feature type="transmembrane region" description="Helical" evidence="5">
    <location>
        <begin position="50"/>
        <end position="70"/>
    </location>
</feature>
<feature type="domain" description="Major facilitator superfamily (MFS) profile" evidence="6">
    <location>
        <begin position="11"/>
        <end position="394"/>
    </location>
</feature>
<gene>
    <name evidence="7" type="ORF">H9966_05375</name>
</gene>
<reference evidence="7" key="2">
    <citation type="submission" date="2021-04" db="EMBL/GenBank/DDBJ databases">
        <authorList>
            <person name="Gilroy R."/>
        </authorList>
    </citation>
    <scope>NUCLEOTIDE SEQUENCE</scope>
    <source>
        <strain evidence="7">ChiHecec3B27-8219</strain>
    </source>
</reference>
<name>A0A9D2JVM8_9BACT</name>
<dbReference type="AlphaFoldDB" id="A0A9D2JVM8"/>
<feature type="transmembrane region" description="Helical" evidence="5">
    <location>
        <begin position="371"/>
        <end position="391"/>
    </location>
</feature>